<evidence type="ECO:0000313" key="1">
    <source>
        <dbReference type="EMBL" id="KRL48723.1"/>
    </source>
</evidence>
<dbReference type="Pfam" id="PF10604">
    <property type="entry name" value="Polyketide_cyc2"/>
    <property type="match status" value="1"/>
</dbReference>
<proteinExistence type="predicted"/>
<dbReference type="InterPro" id="IPR019587">
    <property type="entry name" value="Polyketide_cyclase/dehydratase"/>
</dbReference>
<dbReference type="Gene3D" id="3.30.530.20">
    <property type="match status" value="1"/>
</dbReference>
<reference evidence="1 2" key="1">
    <citation type="journal article" date="2015" name="Genome Announc.">
        <title>Expanding the biotechnology potential of lactobacilli through comparative genomics of 213 strains and associated genera.</title>
        <authorList>
            <person name="Sun Z."/>
            <person name="Harris H.M."/>
            <person name="McCann A."/>
            <person name="Guo C."/>
            <person name="Argimon S."/>
            <person name="Zhang W."/>
            <person name="Yang X."/>
            <person name="Jeffery I.B."/>
            <person name="Cooney J.C."/>
            <person name="Kagawa T.F."/>
            <person name="Liu W."/>
            <person name="Song Y."/>
            <person name="Salvetti E."/>
            <person name="Wrobel A."/>
            <person name="Rasinkangas P."/>
            <person name="Parkhill J."/>
            <person name="Rea M.C."/>
            <person name="O'Sullivan O."/>
            <person name="Ritari J."/>
            <person name="Douillard F.P."/>
            <person name="Paul Ross R."/>
            <person name="Yang R."/>
            <person name="Briner A.E."/>
            <person name="Felis G.E."/>
            <person name="de Vos W.M."/>
            <person name="Barrangou R."/>
            <person name="Klaenhammer T.R."/>
            <person name="Caufield P.W."/>
            <person name="Cui Y."/>
            <person name="Zhang H."/>
            <person name="O'Toole P.W."/>
        </authorList>
    </citation>
    <scope>NUCLEOTIDE SEQUENCE [LARGE SCALE GENOMIC DNA]</scope>
    <source>
        <strain evidence="1 2">DSM 15429</strain>
    </source>
</reference>
<protein>
    <recommendedName>
        <fullName evidence="3">SRPBCC family protein</fullName>
    </recommendedName>
</protein>
<dbReference type="AlphaFoldDB" id="A0A0R1R6J6"/>
<organism evidence="1 2">
    <name type="scientific">Levilactobacillus spicheri DSM 15429</name>
    <dbReference type="NCBI Taxonomy" id="1423805"/>
    <lineage>
        <taxon>Bacteria</taxon>
        <taxon>Bacillati</taxon>
        <taxon>Bacillota</taxon>
        <taxon>Bacilli</taxon>
        <taxon>Lactobacillales</taxon>
        <taxon>Lactobacillaceae</taxon>
        <taxon>Levilactobacillus</taxon>
    </lineage>
</organism>
<sequence length="147" mass="16104">MKEVLIMKSALLTNVAAAQVPLPKMRALLQNLGALPSWAPEVVRVTPTATGFQITRTTNALNSQETIVVTTVDHRVTYTSTGGRLRYQLVFELVPVTPQQTTIQERLYLTDTVYLPVPVSLVAPVAKHAFAQNLSRLIALAEADRPV</sequence>
<gene>
    <name evidence="1" type="ORF">FD37_GL001185</name>
</gene>
<dbReference type="EMBL" id="AZFC01000015">
    <property type="protein sequence ID" value="KRL48723.1"/>
    <property type="molecule type" value="Genomic_DNA"/>
</dbReference>
<evidence type="ECO:0008006" key="3">
    <source>
        <dbReference type="Google" id="ProtNLM"/>
    </source>
</evidence>
<comment type="caution">
    <text evidence="1">The sequence shown here is derived from an EMBL/GenBank/DDBJ whole genome shotgun (WGS) entry which is preliminary data.</text>
</comment>
<dbReference type="PATRIC" id="fig|1423805.4.peg.1217"/>
<dbReference type="SUPFAM" id="SSF55961">
    <property type="entry name" value="Bet v1-like"/>
    <property type="match status" value="1"/>
</dbReference>
<dbReference type="Proteomes" id="UP000051835">
    <property type="component" value="Unassembled WGS sequence"/>
</dbReference>
<evidence type="ECO:0000313" key="2">
    <source>
        <dbReference type="Proteomes" id="UP000051835"/>
    </source>
</evidence>
<accession>A0A0R1R6J6</accession>
<name>A0A0R1R6J6_9LACO</name>
<dbReference type="InterPro" id="IPR023393">
    <property type="entry name" value="START-like_dom_sf"/>
</dbReference>